<dbReference type="Proteomes" id="UP001229355">
    <property type="component" value="Chromosome 2"/>
</dbReference>
<proteinExistence type="predicted"/>
<name>A0ABY8DM03_9HYPH</name>
<sequence>MPLATTTFQHVIAAIDVRFAPKTTMGLGGFSEVEKLDHMPTCTPGQG</sequence>
<protein>
    <submittedName>
        <fullName evidence="1">Uncharacterized protein</fullName>
    </submittedName>
</protein>
<gene>
    <name evidence="1" type="ORF">PZN02_004147</name>
</gene>
<evidence type="ECO:0000313" key="2">
    <source>
        <dbReference type="Proteomes" id="UP001229355"/>
    </source>
</evidence>
<reference evidence="1 2" key="1">
    <citation type="submission" date="2023-03" db="EMBL/GenBank/DDBJ databases">
        <authorList>
            <person name="Kaur S."/>
            <person name="Espinosa-Saiz D."/>
            <person name="Velazquez E."/>
            <person name="Menendez E."/>
            <person name="diCenzo G.C."/>
        </authorList>
    </citation>
    <scope>NUCLEOTIDE SEQUENCE [LARGE SCALE GENOMIC DNA]</scope>
    <source>
        <strain evidence="1 2">LMG 24692</strain>
    </source>
</reference>
<organism evidence="1 2">
    <name type="scientific">Sinorhizobium garamanticum</name>
    <dbReference type="NCBI Taxonomy" id="680247"/>
    <lineage>
        <taxon>Bacteria</taxon>
        <taxon>Pseudomonadati</taxon>
        <taxon>Pseudomonadota</taxon>
        <taxon>Alphaproteobacteria</taxon>
        <taxon>Hyphomicrobiales</taxon>
        <taxon>Rhizobiaceae</taxon>
        <taxon>Sinorhizobium/Ensifer group</taxon>
        <taxon>Sinorhizobium</taxon>
    </lineage>
</organism>
<dbReference type="EMBL" id="CP120374">
    <property type="protein sequence ID" value="WEX90595.1"/>
    <property type="molecule type" value="Genomic_DNA"/>
</dbReference>
<evidence type="ECO:0000313" key="1">
    <source>
        <dbReference type="EMBL" id="WEX90595.1"/>
    </source>
</evidence>
<dbReference type="RefSeq" id="WP_280662559.1">
    <property type="nucleotide sequence ID" value="NZ_CP120374.1"/>
</dbReference>
<accession>A0ABY8DM03</accession>
<keyword evidence="2" id="KW-1185">Reference proteome</keyword>